<dbReference type="PROSITE" id="PS51860">
    <property type="entry name" value="REM_1"/>
    <property type="match status" value="1"/>
</dbReference>
<dbReference type="Pfam" id="PF02185">
    <property type="entry name" value="HR1"/>
    <property type="match status" value="1"/>
</dbReference>
<feature type="domain" description="REM-1" evidence="4">
    <location>
        <begin position="14"/>
        <end position="95"/>
    </location>
</feature>
<sequence length="112" mass="12576">MSLDNRSELLPKGAESRPSIRGQDNGKVNDILAKLEIENKIKEGAENLLQVFDTRKLKEGKEVLKQQVESQLDAANAKIQLLQLQLNEFGLSSEFESHFSTLIVANSFKNHL</sequence>
<dbReference type="InterPro" id="IPR036274">
    <property type="entry name" value="HR1_rpt_sf"/>
</dbReference>
<dbReference type="GO" id="GO:0007165">
    <property type="term" value="P:signal transduction"/>
    <property type="evidence" value="ECO:0007669"/>
    <property type="project" value="InterPro"/>
</dbReference>
<evidence type="ECO:0000256" key="1">
    <source>
        <dbReference type="PROSITE-ProRule" id="PRU01207"/>
    </source>
</evidence>
<protein>
    <recommendedName>
        <fullName evidence="4">REM-1 domain-containing protein</fullName>
    </recommendedName>
</protein>
<dbReference type="AlphaFoldDB" id="A0A642V2K7"/>
<dbReference type="VEuPathDB" id="FungiDB:TRICI_003896"/>
<keyword evidence="1 2" id="KW-0175">Coiled coil</keyword>
<evidence type="ECO:0000256" key="3">
    <source>
        <dbReference type="SAM" id="MobiDB-lite"/>
    </source>
</evidence>
<dbReference type="EMBL" id="SWFS01000291">
    <property type="protein sequence ID" value="KAA8911174.1"/>
    <property type="molecule type" value="Genomic_DNA"/>
</dbReference>
<evidence type="ECO:0000313" key="6">
    <source>
        <dbReference type="Proteomes" id="UP000761534"/>
    </source>
</evidence>
<dbReference type="Proteomes" id="UP000761534">
    <property type="component" value="Unassembled WGS sequence"/>
</dbReference>
<accession>A0A642V2K7</accession>
<proteinExistence type="predicted"/>
<dbReference type="SMART" id="SM00742">
    <property type="entry name" value="Hr1"/>
    <property type="match status" value="1"/>
</dbReference>
<evidence type="ECO:0000259" key="4">
    <source>
        <dbReference type="PROSITE" id="PS51860"/>
    </source>
</evidence>
<reference evidence="5" key="1">
    <citation type="journal article" date="2019" name="G3 (Bethesda)">
        <title>Genome Assemblies of Two Rare Opportunistic Yeast Pathogens: Diutina rugosa (syn. Candida rugosa) and Trichomonascus ciferrii (syn. Candida ciferrii).</title>
        <authorList>
            <person name="Mixao V."/>
            <person name="Saus E."/>
            <person name="Hansen A.P."/>
            <person name="Lass-Florl C."/>
            <person name="Gabaldon T."/>
        </authorList>
    </citation>
    <scope>NUCLEOTIDE SEQUENCE</scope>
    <source>
        <strain evidence="5">CBS 4856</strain>
    </source>
</reference>
<feature type="region of interest" description="Disordered" evidence="3">
    <location>
        <begin position="1"/>
        <end position="25"/>
    </location>
</feature>
<dbReference type="OrthoDB" id="2963681at2759"/>
<evidence type="ECO:0000256" key="2">
    <source>
        <dbReference type="SAM" id="Coils"/>
    </source>
</evidence>
<organism evidence="5 6">
    <name type="scientific">Trichomonascus ciferrii</name>
    <dbReference type="NCBI Taxonomy" id="44093"/>
    <lineage>
        <taxon>Eukaryota</taxon>
        <taxon>Fungi</taxon>
        <taxon>Dikarya</taxon>
        <taxon>Ascomycota</taxon>
        <taxon>Saccharomycotina</taxon>
        <taxon>Dipodascomycetes</taxon>
        <taxon>Dipodascales</taxon>
        <taxon>Trichomonascaceae</taxon>
        <taxon>Trichomonascus</taxon>
        <taxon>Trichomonascus ciferrii complex</taxon>
    </lineage>
</organism>
<dbReference type="InterPro" id="IPR011072">
    <property type="entry name" value="HR1_rho-bd"/>
</dbReference>
<feature type="coiled-coil region" evidence="2">
    <location>
        <begin position="58"/>
        <end position="85"/>
    </location>
</feature>
<gene>
    <name evidence="5" type="ORF">TRICI_003896</name>
</gene>
<evidence type="ECO:0000313" key="5">
    <source>
        <dbReference type="EMBL" id="KAA8911174.1"/>
    </source>
</evidence>
<dbReference type="Gene3D" id="1.10.287.160">
    <property type="entry name" value="HR1 repeat"/>
    <property type="match status" value="1"/>
</dbReference>
<dbReference type="SUPFAM" id="SSF46585">
    <property type="entry name" value="HR1 repeat"/>
    <property type="match status" value="1"/>
</dbReference>
<keyword evidence="6" id="KW-1185">Reference proteome</keyword>
<comment type="caution">
    <text evidence="5">The sequence shown here is derived from an EMBL/GenBank/DDBJ whole genome shotgun (WGS) entry which is preliminary data.</text>
</comment>
<name>A0A642V2K7_9ASCO</name>